<feature type="compositionally biased region" description="Basic and acidic residues" evidence="1">
    <location>
        <begin position="1"/>
        <end position="13"/>
    </location>
</feature>
<keyword evidence="3" id="KW-1185">Reference proteome</keyword>
<dbReference type="Proteomes" id="UP000265520">
    <property type="component" value="Unassembled WGS sequence"/>
</dbReference>
<organism evidence="2 3">
    <name type="scientific">Trifolium medium</name>
    <dbReference type="NCBI Taxonomy" id="97028"/>
    <lineage>
        <taxon>Eukaryota</taxon>
        <taxon>Viridiplantae</taxon>
        <taxon>Streptophyta</taxon>
        <taxon>Embryophyta</taxon>
        <taxon>Tracheophyta</taxon>
        <taxon>Spermatophyta</taxon>
        <taxon>Magnoliopsida</taxon>
        <taxon>eudicotyledons</taxon>
        <taxon>Gunneridae</taxon>
        <taxon>Pentapetalae</taxon>
        <taxon>rosids</taxon>
        <taxon>fabids</taxon>
        <taxon>Fabales</taxon>
        <taxon>Fabaceae</taxon>
        <taxon>Papilionoideae</taxon>
        <taxon>50 kb inversion clade</taxon>
        <taxon>NPAAA clade</taxon>
        <taxon>Hologalegina</taxon>
        <taxon>IRL clade</taxon>
        <taxon>Trifolieae</taxon>
        <taxon>Trifolium</taxon>
    </lineage>
</organism>
<dbReference type="AlphaFoldDB" id="A0A392TQZ2"/>
<dbReference type="EMBL" id="LXQA010635017">
    <property type="protein sequence ID" value="MCI63328.1"/>
    <property type="molecule type" value="Genomic_DNA"/>
</dbReference>
<feature type="compositionally biased region" description="Basic and acidic residues" evidence="1">
    <location>
        <begin position="22"/>
        <end position="33"/>
    </location>
</feature>
<evidence type="ECO:0000256" key="1">
    <source>
        <dbReference type="SAM" id="MobiDB-lite"/>
    </source>
</evidence>
<accession>A0A392TQZ2</accession>
<reference evidence="2 3" key="1">
    <citation type="journal article" date="2018" name="Front. Plant Sci.">
        <title>Red Clover (Trifolium pratense) and Zigzag Clover (T. medium) - A Picture of Genomic Similarities and Differences.</title>
        <authorList>
            <person name="Dluhosova J."/>
            <person name="Istvanek J."/>
            <person name="Nedelnik J."/>
            <person name="Repkova J."/>
        </authorList>
    </citation>
    <scope>NUCLEOTIDE SEQUENCE [LARGE SCALE GENOMIC DNA]</scope>
    <source>
        <strain evidence="3">cv. 10/8</strain>
        <tissue evidence="2">Leaf</tissue>
    </source>
</reference>
<feature type="non-terminal residue" evidence="2">
    <location>
        <position position="33"/>
    </location>
</feature>
<proteinExistence type="predicted"/>
<protein>
    <submittedName>
        <fullName evidence="2">Uncharacterized protein</fullName>
    </submittedName>
</protein>
<sequence length="33" mass="3989">MEMMRIAKDVEGELKDDDDDEVERRVDKKSNYE</sequence>
<feature type="region of interest" description="Disordered" evidence="1">
    <location>
        <begin position="1"/>
        <end position="33"/>
    </location>
</feature>
<evidence type="ECO:0000313" key="2">
    <source>
        <dbReference type="EMBL" id="MCI63328.1"/>
    </source>
</evidence>
<comment type="caution">
    <text evidence="2">The sequence shown here is derived from an EMBL/GenBank/DDBJ whole genome shotgun (WGS) entry which is preliminary data.</text>
</comment>
<name>A0A392TQZ2_9FABA</name>
<evidence type="ECO:0000313" key="3">
    <source>
        <dbReference type="Proteomes" id="UP000265520"/>
    </source>
</evidence>